<dbReference type="AlphaFoldDB" id="G4ZFY0"/>
<sequence>MRDEVVFQLPRHCHKKTRCLGTRARTVEATATMSTGATQEAADTRTALVGAAAPPVSLPGPAMFVSAARITTVAADRQALCLHDDTKTSTILAGTPPRATIRVGIVGVARVRSGGVMAAAAIDATMTTTMAMNTTTAGMMIRDDDRVEAARAPATTQSSRLVMSVAVIRATG</sequence>
<organism evidence="1 2">
    <name type="scientific">Phytophthora sojae (strain P6497)</name>
    <name type="common">Soybean stem and root rot agent</name>
    <name type="synonym">Phytophthora megasperma f. sp. glycines</name>
    <dbReference type="NCBI Taxonomy" id="1094619"/>
    <lineage>
        <taxon>Eukaryota</taxon>
        <taxon>Sar</taxon>
        <taxon>Stramenopiles</taxon>
        <taxon>Oomycota</taxon>
        <taxon>Peronosporomycetes</taxon>
        <taxon>Peronosporales</taxon>
        <taxon>Peronosporaceae</taxon>
        <taxon>Phytophthora</taxon>
    </lineage>
</organism>
<evidence type="ECO:0000313" key="2">
    <source>
        <dbReference type="Proteomes" id="UP000002640"/>
    </source>
</evidence>
<proteinExistence type="predicted"/>
<dbReference type="InParanoid" id="G4ZFY0"/>
<dbReference type="KEGG" id="psoj:PHYSODRAFT_330726"/>
<protein>
    <submittedName>
        <fullName evidence="1">Uncharacterized protein</fullName>
    </submittedName>
</protein>
<dbReference type="EMBL" id="JH159154">
    <property type="protein sequence ID" value="EGZ16664.1"/>
    <property type="molecule type" value="Genomic_DNA"/>
</dbReference>
<accession>G4ZFY0</accession>
<dbReference type="GeneID" id="20646165"/>
<reference evidence="1 2" key="1">
    <citation type="journal article" date="2006" name="Science">
        <title>Phytophthora genome sequences uncover evolutionary origins and mechanisms of pathogenesis.</title>
        <authorList>
            <person name="Tyler B.M."/>
            <person name="Tripathy S."/>
            <person name="Zhang X."/>
            <person name="Dehal P."/>
            <person name="Jiang R.H."/>
            <person name="Aerts A."/>
            <person name="Arredondo F.D."/>
            <person name="Baxter L."/>
            <person name="Bensasson D."/>
            <person name="Beynon J.L."/>
            <person name="Chapman J."/>
            <person name="Damasceno C.M."/>
            <person name="Dorrance A.E."/>
            <person name="Dou D."/>
            <person name="Dickerman A.W."/>
            <person name="Dubchak I.L."/>
            <person name="Garbelotto M."/>
            <person name="Gijzen M."/>
            <person name="Gordon S.G."/>
            <person name="Govers F."/>
            <person name="Grunwald N.J."/>
            <person name="Huang W."/>
            <person name="Ivors K.L."/>
            <person name="Jones R.W."/>
            <person name="Kamoun S."/>
            <person name="Krampis K."/>
            <person name="Lamour K.H."/>
            <person name="Lee M.K."/>
            <person name="McDonald W.H."/>
            <person name="Medina M."/>
            <person name="Meijer H.J."/>
            <person name="Nordberg E.K."/>
            <person name="Maclean D.J."/>
            <person name="Ospina-Giraldo M.D."/>
            <person name="Morris P.F."/>
            <person name="Phuntumart V."/>
            <person name="Putnam N.H."/>
            <person name="Rash S."/>
            <person name="Rose J.K."/>
            <person name="Sakihama Y."/>
            <person name="Salamov A.A."/>
            <person name="Savidor A."/>
            <person name="Scheuring C.F."/>
            <person name="Smith B.M."/>
            <person name="Sobral B.W."/>
            <person name="Terry A."/>
            <person name="Torto-Alalibo T.A."/>
            <person name="Win J."/>
            <person name="Xu Z."/>
            <person name="Zhang H."/>
            <person name="Grigoriev I.V."/>
            <person name="Rokhsar D.S."/>
            <person name="Boore J.L."/>
        </authorList>
    </citation>
    <scope>NUCLEOTIDE SEQUENCE [LARGE SCALE GENOMIC DNA]</scope>
    <source>
        <strain evidence="1 2">P6497</strain>
    </source>
</reference>
<keyword evidence="2" id="KW-1185">Reference proteome</keyword>
<dbReference type="RefSeq" id="XP_009525722.1">
    <property type="nucleotide sequence ID" value="XM_009527427.1"/>
</dbReference>
<gene>
    <name evidence="1" type="ORF">PHYSODRAFT_330726</name>
</gene>
<evidence type="ECO:0000313" key="1">
    <source>
        <dbReference type="EMBL" id="EGZ16664.1"/>
    </source>
</evidence>
<name>G4ZFY0_PHYSP</name>
<dbReference type="Proteomes" id="UP000002640">
    <property type="component" value="Unassembled WGS sequence"/>
</dbReference>